<proteinExistence type="predicted"/>
<evidence type="ECO:0000313" key="1">
    <source>
        <dbReference type="EMBL" id="TFK71471.1"/>
    </source>
</evidence>
<gene>
    <name evidence="1" type="ORF">BDN72DRAFT_958035</name>
</gene>
<name>A0ACD3B0V1_9AGAR</name>
<reference evidence="1 2" key="1">
    <citation type="journal article" date="2019" name="Nat. Ecol. Evol.">
        <title>Megaphylogeny resolves global patterns of mushroom evolution.</title>
        <authorList>
            <person name="Varga T."/>
            <person name="Krizsan K."/>
            <person name="Foldi C."/>
            <person name="Dima B."/>
            <person name="Sanchez-Garcia M."/>
            <person name="Sanchez-Ramirez S."/>
            <person name="Szollosi G.J."/>
            <person name="Szarkandi J.G."/>
            <person name="Papp V."/>
            <person name="Albert L."/>
            <person name="Andreopoulos W."/>
            <person name="Angelini C."/>
            <person name="Antonin V."/>
            <person name="Barry K.W."/>
            <person name="Bougher N.L."/>
            <person name="Buchanan P."/>
            <person name="Buyck B."/>
            <person name="Bense V."/>
            <person name="Catcheside P."/>
            <person name="Chovatia M."/>
            <person name="Cooper J."/>
            <person name="Damon W."/>
            <person name="Desjardin D."/>
            <person name="Finy P."/>
            <person name="Geml J."/>
            <person name="Haridas S."/>
            <person name="Hughes K."/>
            <person name="Justo A."/>
            <person name="Karasinski D."/>
            <person name="Kautmanova I."/>
            <person name="Kiss B."/>
            <person name="Kocsube S."/>
            <person name="Kotiranta H."/>
            <person name="LaButti K.M."/>
            <person name="Lechner B.E."/>
            <person name="Liimatainen K."/>
            <person name="Lipzen A."/>
            <person name="Lukacs Z."/>
            <person name="Mihaltcheva S."/>
            <person name="Morgado L.N."/>
            <person name="Niskanen T."/>
            <person name="Noordeloos M.E."/>
            <person name="Ohm R.A."/>
            <person name="Ortiz-Santana B."/>
            <person name="Ovrebo C."/>
            <person name="Racz N."/>
            <person name="Riley R."/>
            <person name="Savchenko A."/>
            <person name="Shiryaev A."/>
            <person name="Soop K."/>
            <person name="Spirin V."/>
            <person name="Szebenyi C."/>
            <person name="Tomsovsky M."/>
            <person name="Tulloss R.E."/>
            <person name="Uehling J."/>
            <person name="Grigoriev I.V."/>
            <person name="Vagvolgyi C."/>
            <person name="Papp T."/>
            <person name="Martin F.M."/>
            <person name="Miettinen O."/>
            <person name="Hibbett D.S."/>
            <person name="Nagy L.G."/>
        </authorList>
    </citation>
    <scope>NUCLEOTIDE SEQUENCE [LARGE SCALE GENOMIC DNA]</scope>
    <source>
        <strain evidence="1 2">NL-1719</strain>
    </source>
</reference>
<keyword evidence="2" id="KW-1185">Reference proteome</keyword>
<dbReference type="EMBL" id="ML208297">
    <property type="protein sequence ID" value="TFK71471.1"/>
    <property type="molecule type" value="Genomic_DNA"/>
</dbReference>
<protein>
    <submittedName>
        <fullName evidence="1">Uncharacterized protein</fullName>
    </submittedName>
</protein>
<sequence>MSAFRSVGGLYGLLKKAKHSLYKAKILSEVAAILNTRTKQIEKKVGNAVAGAILVQSLHKSKSDPKKHYTVHLFKKHDLELGEPIGVLHVYPDWSMKVFKRSRRPLTLGPQQVFPPEIEETIFSLAVQTDWANATNLILVAKRIHQWLIPQIYKVAIFYDSRSEDRPTFSSRALIRHGEHVRHILFYTGSSALVHQPEECLAWCPNLLNVALWIVPSDLYDSNLVNQLLRVRLTHLSFDFSCFRVAFERNPEILLPISFPSVTHLELVNTQSFVSPQELDEYFPAVTHLALNAAVDLLASITNDILELWTDRIRVLIWYVGVSYQQQAPSVLSKSDYPDSSSDPRHVVIEYGRGFVGTWYEGANGRLGIWKLAEEAIADELTGSG</sequence>
<evidence type="ECO:0000313" key="2">
    <source>
        <dbReference type="Proteomes" id="UP000308600"/>
    </source>
</evidence>
<dbReference type="Proteomes" id="UP000308600">
    <property type="component" value="Unassembled WGS sequence"/>
</dbReference>
<accession>A0ACD3B0V1</accession>
<organism evidence="1 2">
    <name type="scientific">Pluteus cervinus</name>
    <dbReference type="NCBI Taxonomy" id="181527"/>
    <lineage>
        <taxon>Eukaryota</taxon>
        <taxon>Fungi</taxon>
        <taxon>Dikarya</taxon>
        <taxon>Basidiomycota</taxon>
        <taxon>Agaricomycotina</taxon>
        <taxon>Agaricomycetes</taxon>
        <taxon>Agaricomycetidae</taxon>
        <taxon>Agaricales</taxon>
        <taxon>Pluteineae</taxon>
        <taxon>Pluteaceae</taxon>
        <taxon>Pluteus</taxon>
    </lineage>
</organism>